<evidence type="ECO:0000256" key="1">
    <source>
        <dbReference type="ARBA" id="ARBA00022679"/>
    </source>
</evidence>
<dbReference type="InterPro" id="IPR036397">
    <property type="entry name" value="RNaseH_sf"/>
</dbReference>
<dbReference type="InterPro" id="IPR001584">
    <property type="entry name" value="Integrase_cat-core"/>
</dbReference>
<keyword evidence="4" id="KW-0255">Endonuclease</keyword>
<keyword evidence="8" id="KW-0511">Multifunctional enzyme</keyword>
<evidence type="ECO:0000313" key="10">
    <source>
        <dbReference type="EMBL" id="NWU22734.1"/>
    </source>
</evidence>
<dbReference type="InterPro" id="IPR012337">
    <property type="entry name" value="RNaseH-like_sf"/>
</dbReference>
<dbReference type="PROSITE" id="PS50994">
    <property type="entry name" value="INTEGRASE"/>
    <property type="match status" value="1"/>
</dbReference>
<feature type="domain" description="Integrase catalytic" evidence="9">
    <location>
        <begin position="1"/>
        <end position="72"/>
    </location>
</feature>
<keyword evidence="2" id="KW-0548">Nucleotidyltransferase</keyword>
<dbReference type="GO" id="GO:0003964">
    <property type="term" value="F:RNA-directed DNA polymerase activity"/>
    <property type="evidence" value="ECO:0007669"/>
    <property type="project" value="UniProtKB-KW"/>
</dbReference>
<reference evidence="10 11" key="1">
    <citation type="submission" date="2019-09" db="EMBL/GenBank/DDBJ databases">
        <title>Bird 10,000 Genomes (B10K) Project - Family phase.</title>
        <authorList>
            <person name="Zhang G."/>
        </authorList>
    </citation>
    <scope>NUCLEOTIDE SEQUENCE [LARGE SCALE GENOMIC DNA]</scope>
    <source>
        <strain evidence="10">B10K-DU-001-71</strain>
        <tissue evidence="10">Muscle</tissue>
    </source>
</reference>
<feature type="non-terminal residue" evidence="10">
    <location>
        <position position="100"/>
    </location>
</feature>
<dbReference type="AlphaFoldDB" id="A0A7K5V2A8"/>
<evidence type="ECO:0000256" key="7">
    <source>
        <dbReference type="ARBA" id="ARBA00022918"/>
    </source>
</evidence>
<proteinExistence type="predicted"/>
<keyword evidence="3" id="KW-0540">Nuclease</keyword>
<protein>
    <submittedName>
        <fullName evidence="10">POK6 protein</fullName>
    </submittedName>
</protein>
<dbReference type="GO" id="GO:0035613">
    <property type="term" value="F:RNA stem-loop binding"/>
    <property type="evidence" value="ECO:0007669"/>
    <property type="project" value="TreeGrafter"/>
</dbReference>
<dbReference type="GO" id="GO:0004519">
    <property type="term" value="F:endonuclease activity"/>
    <property type="evidence" value="ECO:0007669"/>
    <property type="project" value="UniProtKB-KW"/>
</dbReference>
<keyword evidence="6" id="KW-0862">Zinc</keyword>
<evidence type="ECO:0000256" key="6">
    <source>
        <dbReference type="ARBA" id="ARBA00022833"/>
    </source>
</evidence>
<keyword evidence="5" id="KW-0378">Hydrolase</keyword>
<dbReference type="PANTHER" id="PTHR41694:SF4">
    <property type="entry name" value="ENDOGENOUS RETROVIRUS GROUP K MEMBER 10 POL PROTEIN-RELATED"/>
    <property type="match status" value="1"/>
</dbReference>
<dbReference type="GO" id="GO:0015074">
    <property type="term" value="P:DNA integration"/>
    <property type="evidence" value="ECO:0007669"/>
    <property type="project" value="InterPro"/>
</dbReference>
<evidence type="ECO:0000256" key="5">
    <source>
        <dbReference type="ARBA" id="ARBA00022801"/>
    </source>
</evidence>
<name>A0A7K5V2A8_9CORV</name>
<dbReference type="GO" id="GO:0016787">
    <property type="term" value="F:hydrolase activity"/>
    <property type="evidence" value="ECO:0007669"/>
    <property type="project" value="UniProtKB-KW"/>
</dbReference>
<keyword evidence="11" id="KW-1185">Reference proteome</keyword>
<evidence type="ECO:0000256" key="4">
    <source>
        <dbReference type="ARBA" id="ARBA00022759"/>
    </source>
</evidence>
<comment type="caution">
    <text evidence="10">The sequence shown here is derived from an EMBL/GenBank/DDBJ whole genome shotgun (WGS) entry which is preliminary data.</text>
</comment>
<dbReference type="Gene3D" id="3.30.420.10">
    <property type="entry name" value="Ribonuclease H-like superfamily/Ribonuclease H"/>
    <property type="match status" value="1"/>
</dbReference>
<dbReference type="Proteomes" id="UP000584415">
    <property type="component" value="Unassembled WGS sequence"/>
</dbReference>
<keyword evidence="7" id="KW-0695">RNA-directed DNA polymerase</keyword>
<evidence type="ECO:0000256" key="2">
    <source>
        <dbReference type="ARBA" id="ARBA00022695"/>
    </source>
</evidence>
<dbReference type="PANTHER" id="PTHR41694">
    <property type="entry name" value="ENDOGENOUS RETROVIRUS GROUP K MEMBER POL PROTEIN"/>
    <property type="match status" value="1"/>
</dbReference>
<evidence type="ECO:0000256" key="3">
    <source>
        <dbReference type="ARBA" id="ARBA00022722"/>
    </source>
</evidence>
<keyword evidence="1" id="KW-0808">Transferase</keyword>
<evidence type="ECO:0000256" key="8">
    <source>
        <dbReference type="ARBA" id="ARBA00023268"/>
    </source>
</evidence>
<accession>A0A7K5V2A8</accession>
<organism evidence="10 11">
    <name type="scientific">Platysteira castanea</name>
    <dbReference type="NCBI Taxonomy" id="1160851"/>
    <lineage>
        <taxon>Eukaryota</taxon>
        <taxon>Metazoa</taxon>
        <taxon>Chordata</taxon>
        <taxon>Craniata</taxon>
        <taxon>Vertebrata</taxon>
        <taxon>Euteleostomi</taxon>
        <taxon>Archelosauria</taxon>
        <taxon>Archosauria</taxon>
        <taxon>Dinosauria</taxon>
        <taxon>Saurischia</taxon>
        <taxon>Theropoda</taxon>
        <taxon>Coelurosauria</taxon>
        <taxon>Aves</taxon>
        <taxon>Neognathae</taxon>
        <taxon>Neoaves</taxon>
        <taxon>Telluraves</taxon>
        <taxon>Australaves</taxon>
        <taxon>Passeriformes</taxon>
        <taxon>Corvoidea</taxon>
        <taxon>Platysteiridae</taxon>
        <taxon>Platysteira</taxon>
    </lineage>
</organism>
<gene>
    <name evidence="10" type="primary">Ervk6_0</name>
    <name evidence="10" type="ORF">DYACAS_R16060</name>
</gene>
<evidence type="ECO:0000313" key="11">
    <source>
        <dbReference type="Proteomes" id="UP000584415"/>
    </source>
</evidence>
<sequence length="100" mass="11460">IEHLTGIPHSPTGQSIVERKHQTLKKIIEQQKGGRDTDPPVMQLSKALFTLNFLNCSYEEPEPPIVRHFANSTREKLKERPEVLMKDPDTMQTRGPYPLV</sequence>
<dbReference type="SUPFAM" id="SSF53098">
    <property type="entry name" value="Ribonuclease H-like"/>
    <property type="match status" value="1"/>
</dbReference>
<evidence type="ECO:0000259" key="9">
    <source>
        <dbReference type="PROSITE" id="PS50994"/>
    </source>
</evidence>
<feature type="non-terminal residue" evidence="10">
    <location>
        <position position="1"/>
    </location>
</feature>
<dbReference type="EMBL" id="VYXC01003922">
    <property type="protein sequence ID" value="NWU22734.1"/>
    <property type="molecule type" value="Genomic_DNA"/>
</dbReference>